<dbReference type="EMBL" id="SDMP01000015">
    <property type="protein sequence ID" value="RYR10033.1"/>
    <property type="molecule type" value="Genomic_DNA"/>
</dbReference>
<dbReference type="GO" id="GO:0016747">
    <property type="term" value="F:acyltransferase activity, transferring groups other than amino-acyl groups"/>
    <property type="evidence" value="ECO:0007669"/>
    <property type="project" value="TreeGrafter"/>
</dbReference>
<sequence length="484" mass="54270">MGEFRVSVIKEEVVAAMLPMQDHWLPFSNLDLLLPPIDASVFFCYNNTAMLSFGSMVESLKNSLAKALVPYYAFGGEVVQNSMGEPELLCNNRGVDFVVAEADVELQSLNLYNPDESVEGKLVPKKKRGVLAVTWLKCGGLVVGCTSDHRIADAYSTNIFLVSWAQLAQSTGLTTLTHQPCFRRSLLSPRRPPTIHPSASIDRMYVLLTDHLPPPAEPNPSSDPGPIISRIYFITVEELNRIQALATSNGAKPTKLVSFSAFLWKLVATASVSSKAIIDGNLQLTIHQKRNIYKIRYNNKKAIVAKMGVVVDGRRRLSNGDKKKEALMNCYFGNVVSIPFDGEPVEKLVEKTLSQVAEQVHEFLEVATTEEHFLGLNDWVEIHRPVPAVTRIFHETYDGPCFVVSSGRRFLESKVDFGWGKPIFESCHFPWGGRCGYVMPLPSPKGNGDWVLYMHLHKNHLEFMESHYSHIFRPLSWDYLSNQI</sequence>
<evidence type="ECO:0000313" key="3">
    <source>
        <dbReference type="Proteomes" id="UP000289738"/>
    </source>
</evidence>
<dbReference type="Proteomes" id="UP000289738">
    <property type="component" value="Chromosome B05"/>
</dbReference>
<dbReference type="AlphaFoldDB" id="A0A444Z772"/>
<gene>
    <name evidence="2" type="ORF">Ahy_B05g078491</name>
</gene>
<dbReference type="Gene3D" id="3.30.559.10">
    <property type="entry name" value="Chloramphenicol acetyltransferase-like domain"/>
    <property type="match status" value="2"/>
</dbReference>
<accession>A0A444Z772</accession>
<comment type="similarity">
    <text evidence="1">Belongs to the plant acyltransferase family.</text>
</comment>
<dbReference type="PANTHER" id="PTHR31642:SF266">
    <property type="entry name" value="HXXXD-TYPE ACYL-TRANSFERASE FAMILY PROTEIN"/>
    <property type="match status" value="1"/>
</dbReference>
<evidence type="ECO:0008006" key="4">
    <source>
        <dbReference type="Google" id="ProtNLM"/>
    </source>
</evidence>
<dbReference type="Pfam" id="PF02458">
    <property type="entry name" value="Transferase"/>
    <property type="match status" value="1"/>
</dbReference>
<dbReference type="InterPro" id="IPR050317">
    <property type="entry name" value="Plant_Fungal_Acyltransferase"/>
</dbReference>
<comment type="caution">
    <text evidence="2">The sequence shown here is derived from an EMBL/GenBank/DDBJ whole genome shotgun (WGS) entry which is preliminary data.</text>
</comment>
<proteinExistence type="inferred from homology"/>
<reference evidence="2 3" key="1">
    <citation type="submission" date="2019-01" db="EMBL/GenBank/DDBJ databases">
        <title>Sequencing of cultivated peanut Arachis hypogaea provides insights into genome evolution and oil improvement.</title>
        <authorList>
            <person name="Chen X."/>
        </authorList>
    </citation>
    <scope>NUCLEOTIDE SEQUENCE [LARGE SCALE GENOMIC DNA]</scope>
    <source>
        <strain evidence="3">cv. Fuhuasheng</strain>
        <tissue evidence="2">Leaves</tissue>
    </source>
</reference>
<dbReference type="STRING" id="3818.A0A444Z772"/>
<dbReference type="PANTHER" id="PTHR31642">
    <property type="entry name" value="TRICHOTHECENE 3-O-ACETYLTRANSFERASE"/>
    <property type="match status" value="1"/>
</dbReference>
<evidence type="ECO:0000313" key="2">
    <source>
        <dbReference type="EMBL" id="RYR10033.1"/>
    </source>
</evidence>
<keyword evidence="3" id="KW-1185">Reference proteome</keyword>
<protein>
    <recommendedName>
        <fullName evidence="4">Shikimate O-hydroxycinnamoyltransferase</fullName>
    </recommendedName>
</protein>
<evidence type="ECO:0000256" key="1">
    <source>
        <dbReference type="ARBA" id="ARBA00009861"/>
    </source>
</evidence>
<organism evidence="2 3">
    <name type="scientific">Arachis hypogaea</name>
    <name type="common">Peanut</name>
    <dbReference type="NCBI Taxonomy" id="3818"/>
    <lineage>
        <taxon>Eukaryota</taxon>
        <taxon>Viridiplantae</taxon>
        <taxon>Streptophyta</taxon>
        <taxon>Embryophyta</taxon>
        <taxon>Tracheophyta</taxon>
        <taxon>Spermatophyta</taxon>
        <taxon>Magnoliopsida</taxon>
        <taxon>eudicotyledons</taxon>
        <taxon>Gunneridae</taxon>
        <taxon>Pentapetalae</taxon>
        <taxon>rosids</taxon>
        <taxon>fabids</taxon>
        <taxon>Fabales</taxon>
        <taxon>Fabaceae</taxon>
        <taxon>Papilionoideae</taxon>
        <taxon>50 kb inversion clade</taxon>
        <taxon>dalbergioids sensu lato</taxon>
        <taxon>Dalbergieae</taxon>
        <taxon>Pterocarpus clade</taxon>
        <taxon>Arachis</taxon>
    </lineage>
</organism>
<dbReference type="InterPro" id="IPR023213">
    <property type="entry name" value="CAT-like_dom_sf"/>
</dbReference>
<name>A0A444Z772_ARAHY</name>